<gene>
    <name evidence="1" type="ORF">Gorai_000179</name>
</gene>
<reference evidence="1 2" key="1">
    <citation type="journal article" date="2019" name="Genome Biol. Evol.">
        <title>Insights into the evolution of the New World diploid cottons (Gossypium, subgenus Houzingenia) based on genome sequencing.</title>
        <authorList>
            <person name="Grover C.E."/>
            <person name="Arick M.A. 2nd"/>
            <person name="Thrash A."/>
            <person name="Conover J.L."/>
            <person name="Sanders W.S."/>
            <person name="Peterson D.G."/>
            <person name="Frelichowski J.E."/>
            <person name="Scheffler J.A."/>
            <person name="Scheffler B.E."/>
            <person name="Wendel J.F."/>
        </authorList>
    </citation>
    <scope>NUCLEOTIDE SEQUENCE [LARGE SCALE GENOMIC DNA]</scope>
    <source>
        <strain evidence="1">8</strain>
        <tissue evidence="1">Leaf</tissue>
    </source>
</reference>
<name>A0A7J8PDV7_GOSRA</name>
<organism evidence="1 2">
    <name type="scientific">Gossypium raimondii</name>
    <name type="common">Peruvian cotton</name>
    <name type="synonym">Gossypium klotzschianum subsp. raimondii</name>
    <dbReference type="NCBI Taxonomy" id="29730"/>
    <lineage>
        <taxon>Eukaryota</taxon>
        <taxon>Viridiplantae</taxon>
        <taxon>Streptophyta</taxon>
        <taxon>Embryophyta</taxon>
        <taxon>Tracheophyta</taxon>
        <taxon>Spermatophyta</taxon>
        <taxon>Magnoliopsida</taxon>
        <taxon>eudicotyledons</taxon>
        <taxon>Gunneridae</taxon>
        <taxon>Pentapetalae</taxon>
        <taxon>rosids</taxon>
        <taxon>malvids</taxon>
        <taxon>Malvales</taxon>
        <taxon>Malvaceae</taxon>
        <taxon>Malvoideae</taxon>
        <taxon>Gossypium</taxon>
    </lineage>
</organism>
<accession>A0A7J8PDV7</accession>
<evidence type="ECO:0000313" key="1">
    <source>
        <dbReference type="EMBL" id="MBA0587042.1"/>
    </source>
</evidence>
<sequence length="33" mass="3803">MVLCPEEMEPYICVFLTKGIERKYGIMLLGVLL</sequence>
<dbReference type="Proteomes" id="UP000593578">
    <property type="component" value="Unassembled WGS sequence"/>
</dbReference>
<comment type="caution">
    <text evidence="1">The sequence shown here is derived from an EMBL/GenBank/DDBJ whole genome shotgun (WGS) entry which is preliminary data.</text>
</comment>
<proteinExistence type="predicted"/>
<dbReference type="AlphaFoldDB" id="A0A7J8PDV7"/>
<dbReference type="EMBL" id="JABEZZ010000006">
    <property type="protein sequence ID" value="MBA0587042.1"/>
    <property type="molecule type" value="Genomic_DNA"/>
</dbReference>
<protein>
    <submittedName>
        <fullName evidence="1">Uncharacterized protein</fullName>
    </submittedName>
</protein>
<evidence type="ECO:0000313" key="2">
    <source>
        <dbReference type="Proteomes" id="UP000593578"/>
    </source>
</evidence>